<keyword evidence="1" id="KW-0479">Metal-binding</keyword>
<keyword evidence="2" id="KW-0862">Zinc</keyword>
<evidence type="ECO:0000256" key="1">
    <source>
        <dbReference type="ARBA" id="ARBA00022723"/>
    </source>
</evidence>
<dbReference type="eggNOG" id="ENOG502SMMJ">
    <property type="taxonomic scope" value="Eukaryota"/>
</dbReference>
<keyword evidence="4" id="KW-0238">DNA-binding</keyword>
<dbReference type="EMBL" id="JH226133">
    <property type="protein sequence ID" value="EHY56579.1"/>
    <property type="molecule type" value="Genomic_DNA"/>
</dbReference>
<dbReference type="AlphaFoldDB" id="H6BXQ2"/>
<dbReference type="HOGENOM" id="CLU_1627049_0_0_1"/>
<feature type="region of interest" description="Disordered" evidence="7">
    <location>
        <begin position="107"/>
        <end position="163"/>
    </location>
</feature>
<dbReference type="GO" id="GO:0005634">
    <property type="term" value="C:nucleus"/>
    <property type="evidence" value="ECO:0007669"/>
    <property type="project" value="TreeGrafter"/>
</dbReference>
<dbReference type="SMART" id="SM00906">
    <property type="entry name" value="Fungal_trans"/>
    <property type="match status" value="1"/>
</dbReference>
<dbReference type="InParanoid" id="H6BXQ2"/>
<keyword evidence="6" id="KW-0539">Nucleus</keyword>
<proteinExistence type="predicted"/>
<keyword evidence="5" id="KW-0804">Transcription</keyword>
<keyword evidence="3" id="KW-0805">Transcription regulation</keyword>
<evidence type="ECO:0000256" key="3">
    <source>
        <dbReference type="ARBA" id="ARBA00023015"/>
    </source>
</evidence>
<evidence type="ECO:0000256" key="4">
    <source>
        <dbReference type="ARBA" id="ARBA00023125"/>
    </source>
</evidence>
<dbReference type="RefSeq" id="XP_009157040.1">
    <property type="nucleotide sequence ID" value="XM_009158792.1"/>
</dbReference>
<dbReference type="VEuPathDB" id="FungiDB:HMPREF1120_04655"/>
<dbReference type="InterPro" id="IPR007219">
    <property type="entry name" value="XnlR_reg_dom"/>
</dbReference>
<dbReference type="Proteomes" id="UP000007304">
    <property type="component" value="Unassembled WGS sequence"/>
</dbReference>
<keyword evidence="10" id="KW-1185">Reference proteome</keyword>
<protein>
    <recommendedName>
        <fullName evidence="8">Xylanolytic transcriptional activator regulatory domain-containing protein</fullName>
    </recommendedName>
</protein>
<dbReference type="GO" id="GO:0001228">
    <property type="term" value="F:DNA-binding transcription activator activity, RNA polymerase II-specific"/>
    <property type="evidence" value="ECO:0007669"/>
    <property type="project" value="TreeGrafter"/>
</dbReference>
<accession>H6BXQ2</accession>
<dbReference type="CDD" id="cd12148">
    <property type="entry name" value="fungal_TF_MHR"/>
    <property type="match status" value="1"/>
</dbReference>
<name>H6BXQ2_EXODN</name>
<feature type="compositionally biased region" description="Polar residues" evidence="7">
    <location>
        <begin position="130"/>
        <end position="154"/>
    </location>
</feature>
<evidence type="ECO:0000313" key="9">
    <source>
        <dbReference type="EMBL" id="EHY56579.1"/>
    </source>
</evidence>
<evidence type="ECO:0000256" key="7">
    <source>
        <dbReference type="SAM" id="MobiDB-lite"/>
    </source>
</evidence>
<organism evidence="9 10">
    <name type="scientific">Exophiala dermatitidis (strain ATCC 34100 / CBS 525.76 / NIH/UT8656)</name>
    <name type="common">Black yeast</name>
    <name type="synonym">Wangiella dermatitidis</name>
    <dbReference type="NCBI Taxonomy" id="858893"/>
    <lineage>
        <taxon>Eukaryota</taxon>
        <taxon>Fungi</taxon>
        <taxon>Dikarya</taxon>
        <taxon>Ascomycota</taxon>
        <taxon>Pezizomycotina</taxon>
        <taxon>Eurotiomycetes</taxon>
        <taxon>Chaetothyriomycetidae</taxon>
        <taxon>Chaetothyriales</taxon>
        <taxon>Herpotrichiellaceae</taxon>
        <taxon>Exophiala</taxon>
    </lineage>
</organism>
<dbReference type="GO" id="GO:0006351">
    <property type="term" value="P:DNA-templated transcription"/>
    <property type="evidence" value="ECO:0007669"/>
    <property type="project" value="InterPro"/>
</dbReference>
<gene>
    <name evidence="9" type="ORF">HMPREF1120_04655</name>
</gene>
<evidence type="ECO:0000256" key="5">
    <source>
        <dbReference type="ARBA" id="ARBA00023163"/>
    </source>
</evidence>
<dbReference type="PANTHER" id="PTHR31944:SF131">
    <property type="entry name" value="HEME-RESPONSIVE ZINC FINGER TRANSCRIPTION FACTOR HAP1"/>
    <property type="match status" value="1"/>
</dbReference>
<dbReference type="GO" id="GO:0008270">
    <property type="term" value="F:zinc ion binding"/>
    <property type="evidence" value="ECO:0007669"/>
    <property type="project" value="InterPro"/>
</dbReference>
<evidence type="ECO:0000256" key="2">
    <source>
        <dbReference type="ARBA" id="ARBA00022833"/>
    </source>
</evidence>
<reference evidence="9" key="1">
    <citation type="submission" date="2011-07" db="EMBL/GenBank/DDBJ databases">
        <title>The Genome Sequence of Exophiala (Wangiella) dermatitidis NIH/UT8656.</title>
        <authorList>
            <consortium name="The Broad Institute Genome Sequencing Platform"/>
            <person name="Cuomo C."/>
            <person name="Wang Z."/>
            <person name="Hunicke-Smith S."/>
            <person name="Szanislo P.J."/>
            <person name="Earl A."/>
            <person name="Young S.K."/>
            <person name="Zeng Q."/>
            <person name="Gargeya S."/>
            <person name="Fitzgerald M."/>
            <person name="Haas B."/>
            <person name="Abouelleil A."/>
            <person name="Alvarado L."/>
            <person name="Arachchi H.M."/>
            <person name="Berlin A."/>
            <person name="Brown A."/>
            <person name="Chapman S.B."/>
            <person name="Chen Z."/>
            <person name="Dunbar C."/>
            <person name="Freedman E."/>
            <person name="Gearin G."/>
            <person name="Gellesch M."/>
            <person name="Goldberg J."/>
            <person name="Griggs A."/>
            <person name="Gujja S."/>
            <person name="Heiman D."/>
            <person name="Howarth C."/>
            <person name="Larson L."/>
            <person name="Lui A."/>
            <person name="MacDonald P.J.P."/>
            <person name="Montmayeur A."/>
            <person name="Murphy C."/>
            <person name="Neiman D."/>
            <person name="Pearson M."/>
            <person name="Priest M."/>
            <person name="Roberts A."/>
            <person name="Saif S."/>
            <person name="Shea T."/>
            <person name="Shenoy N."/>
            <person name="Sisk P."/>
            <person name="Stolte C."/>
            <person name="Sykes S."/>
            <person name="Wortman J."/>
            <person name="Nusbaum C."/>
            <person name="Birren B."/>
        </authorList>
    </citation>
    <scope>NUCLEOTIDE SEQUENCE</scope>
    <source>
        <strain evidence="9">NIH/UT8656</strain>
    </source>
</reference>
<sequence length="163" mass="17946">MEQISYWRDPTEAETILRLKIQLVTALGISIHQDSTNATVIYSSARQWALAVGGDIVWLSLGTLLRTAMQMGLHRDPKHFKRMSVLLWATILELDVQAALDAGVPPTIGVDDSDTEAPSNVNDVDLMSKQGYSMSIPQQRQPTHPSSASRSNHSARGWKSPVP</sequence>
<dbReference type="PANTHER" id="PTHR31944">
    <property type="entry name" value="HEME-RESPONSIVE ZINC FINGER TRANSCRIPTION FACTOR HAP1"/>
    <property type="match status" value="1"/>
</dbReference>
<evidence type="ECO:0000256" key="6">
    <source>
        <dbReference type="ARBA" id="ARBA00023242"/>
    </source>
</evidence>
<evidence type="ECO:0000313" key="10">
    <source>
        <dbReference type="Proteomes" id="UP000007304"/>
    </source>
</evidence>
<evidence type="ECO:0000259" key="8">
    <source>
        <dbReference type="SMART" id="SM00906"/>
    </source>
</evidence>
<dbReference type="InterPro" id="IPR051430">
    <property type="entry name" value="Fungal_TF_Env_Response"/>
</dbReference>
<dbReference type="Pfam" id="PF04082">
    <property type="entry name" value="Fungal_trans"/>
    <property type="match status" value="1"/>
</dbReference>
<dbReference type="GeneID" id="20309294"/>
<feature type="domain" description="Xylanolytic transcriptional activator regulatory" evidence="8">
    <location>
        <begin position="57"/>
        <end position="124"/>
    </location>
</feature>
<dbReference type="GO" id="GO:0000978">
    <property type="term" value="F:RNA polymerase II cis-regulatory region sequence-specific DNA binding"/>
    <property type="evidence" value="ECO:0007669"/>
    <property type="project" value="TreeGrafter"/>
</dbReference>